<dbReference type="PANTHER" id="PTHR45833">
    <property type="entry name" value="METHIONINE SYNTHASE"/>
    <property type="match status" value="1"/>
</dbReference>
<dbReference type="AlphaFoldDB" id="K1T226"/>
<name>K1T226_9ZZZZ</name>
<dbReference type="GO" id="GO:0032259">
    <property type="term" value="P:methylation"/>
    <property type="evidence" value="ECO:0007669"/>
    <property type="project" value="UniProtKB-KW"/>
</dbReference>
<reference evidence="8" key="1">
    <citation type="journal article" date="2013" name="Environ. Microbiol.">
        <title>Microbiota from the distal guts of lean and obese adolescents exhibit partial functional redundancy besides clear differences in community structure.</title>
        <authorList>
            <person name="Ferrer M."/>
            <person name="Ruiz A."/>
            <person name="Lanza F."/>
            <person name="Haange S.B."/>
            <person name="Oberbach A."/>
            <person name="Till H."/>
            <person name="Bargiela R."/>
            <person name="Campoy C."/>
            <person name="Segura M.T."/>
            <person name="Richter M."/>
            <person name="von Bergen M."/>
            <person name="Seifert J."/>
            <person name="Suarez A."/>
        </authorList>
    </citation>
    <scope>NUCLEOTIDE SEQUENCE</scope>
</reference>
<dbReference type="InterPro" id="IPR036589">
    <property type="entry name" value="HCY_dom_sf"/>
</dbReference>
<evidence type="ECO:0000256" key="6">
    <source>
        <dbReference type="ARBA" id="ARBA00023285"/>
    </source>
</evidence>
<comment type="caution">
    <text evidence="8">The sequence shown here is derived from an EMBL/GenBank/DDBJ whole genome shotgun (WGS) entry which is preliminary data.</text>
</comment>
<feature type="non-terminal residue" evidence="8">
    <location>
        <position position="157"/>
    </location>
</feature>
<dbReference type="GO" id="GO:0046653">
    <property type="term" value="P:tetrahydrofolate metabolic process"/>
    <property type="evidence" value="ECO:0007669"/>
    <property type="project" value="TreeGrafter"/>
</dbReference>
<keyword evidence="2 8" id="KW-0489">Methyltransferase</keyword>
<comment type="similarity">
    <text evidence="1">Belongs to the vitamin-B12 dependent methionine synthase family.</text>
</comment>
<evidence type="ECO:0000259" key="7">
    <source>
        <dbReference type="PROSITE" id="PS50970"/>
    </source>
</evidence>
<evidence type="ECO:0000256" key="5">
    <source>
        <dbReference type="ARBA" id="ARBA00022723"/>
    </source>
</evidence>
<sequence>MSLQECRAAVIAIREVCDLPIMVSLTYNEDGRTLYGTDPATAVIVLQSLGADAVGLNCSTGPEAMIDPVQQMAEYATIPLLAKPNAGMPELCDGVTVYRTTPEEFASVGAKLVEAGAAIIGGCCGTTPEHICALKQAVVPCRCINWTLLQKSGMKFH</sequence>
<keyword evidence="6" id="KW-0170">Cobalt</keyword>
<dbReference type="GO" id="GO:0046872">
    <property type="term" value="F:metal ion binding"/>
    <property type="evidence" value="ECO:0007669"/>
    <property type="project" value="UniProtKB-KW"/>
</dbReference>
<keyword evidence="5" id="KW-0479">Metal-binding</keyword>
<dbReference type="PANTHER" id="PTHR45833:SF1">
    <property type="entry name" value="METHIONINE SYNTHASE"/>
    <property type="match status" value="1"/>
</dbReference>
<dbReference type="InterPro" id="IPR050554">
    <property type="entry name" value="Met_Synthase/Corrinoid"/>
</dbReference>
<evidence type="ECO:0000313" key="8">
    <source>
        <dbReference type="EMBL" id="EKC53541.1"/>
    </source>
</evidence>
<dbReference type="EMBL" id="AJWZ01008642">
    <property type="protein sequence ID" value="EKC53541.1"/>
    <property type="molecule type" value="Genomic_DNA"/>
</dbReference>
<keyword evidence="3 8" id="KW-0808">Transferase</keyword>
<evidence type="ECO:0000256" key="2">
    <source>
        <dbReference type="ARBA" id="ARBA00022603"/>
    </source>
</evidence>
<evidence type="ECO:0000256" key="1">
    <source>
        <dbReference type="ARBA" id="ARBA00010398"/>
    </source>
</evidence>
<protein>
    <submittedName>
        <fullName evidence="8">Homocysteine S-methyltransferase</fullName>
        <ecNumber evidence="8">2.1.1.-</ecNumber>
    </submittedName>
</protein>
<keyword evidence="4" id="KW-0949">S-adenosyl-L-methionine</keyword>
<dbReference type="EC" id="2.1.1.-" evidence="8"/>
<dbReference type="SUPFAM" id="SSF82282">
    <property type="entry name" value="Homocysteine S-methyltransferase"/>
    <property type="match status" value="1"/>
</dbReference>
<proteinExistence type="inferred from homology"/>
<dbReference type="GO" id="GO:0050667">
    <property type="term" value="P:homocysteine metabolic process"/>
    <property type="evidence" value="ECO:0007669"/>
    <property type="project" value="TreeGrafter"/>
</dbReference>
<dbReference type="GO" id="GO:0008705">
    <property type="term" value="F:methionine synthase activity"/>
    <property type="evidence" value="ECO:0007669"/>
    <property type="project" value="TreeGrafter"/>
</dbReference>
<feature type="domain" description="Hcy-binding" evidence="7">
    <location>
        <begin position="1"/>
        <end position="138"/>
    </location>
</feature>
<gene>
    <name evidence="8" type="ORF">OBE_12540</name>
</gene>
<dbReference type="Gene3D" id="3.20.20.330">
    <property type="entry name" value="Homocysteine-binding-like domain"/>
    <property type="match status" value="1"/>
</dbReference>
<dbReference type="Pfam" id="PF02574">
    <property type="entry name" value="S-methyl_trans"/>
    <property type="match status" value="1"/>
</dbReference>
<organism evidence="8">
    <name type="scientific">human gut metagenome</name>
    <dbReference type="NCBI Taxonomy" id="408170"/>
    <lineage>
        <taxon>unclassified sequences</taxon>
        <taxon>metagenomes</taxon>
        <taxon>organismal metagenomes</taxon>
    </lineage>
</organism>
<dbReference type="InterPro" id="IPR003726">
    <property type="entry name" value="HCY_dom"/>
</dbReference>
<dbReference type="GO" id="GO:0005829">
    <property type="term" value="C:cytosol"/>
    <property type="evidence" value="ECO:0007669"/>
    <property type="project" value="TreeGrafter"/>
</dbReference>
<accession>K1T226</accession>
<dbReference type="PROSITE" id="PS50970">
    <property type="entry name" value="HCY"/>
    <property type="match status" value="1"/>
</dbReference>
<evidence type="ECO:0000256" key="3">
    <source>
        <dbReference type="ARBA" id="ARBA00022679"/>
    </source>
</evidence>
<evidence type="ECO:0000256" key="4">
    <source>
        <dbReference type="ARBA" id="ARBA00022691"/>
    </source>
</evidence>